<dbReference type="GO" id="GO:0009089">
    <property type="term" value="P:lysine biosynthetic process via diaminopimelate"/>
    <property type="evidence" value="ECO:0007669"/>
    <property type="project" value="UniProtKB-UniPathway"/>
</dbReference>
<dbReference type="PIRSF" id="PIRSF000726">
    <property type="entry name" value="Asp_kin"/>
    <property type="match status" value="1"/>
</dbReference>
<feature type="binding site" evidence="14">
    <location>
        <position position="186"/>
    </location>
    <ligand>
        <name>ATP</name>
        <dbReference type="ChEBI" id="CHEBI:30616"/>
    </ligand>
</feature>
<dbReference type="GO" id="GO:0005829">
    <property type="term" value="C:cytosol"/>
    <property type="evidence" value="ECO:0007669"/>
    <property type="project" value="TreeGrafter"/>
</dbReference>
<dbReference type="InterPro" id="IPR001341">
    <property type="entry name" value="Asp_kinase"/>
</dbReference>
<dbReference type="Gene3D" id="3.40.1160.10">
    <property type="entry name" value="Acetylglutamate kinase-like"/>
    <property type="match status" value="1"/>
</dbReference>
<dbReference type="AlphaFoldDB" id="A0A5Q2N2B6"/>
<name>A0A5Q2N2B6_9FIRM</name>
<dbReference type="InterPro" id="IPR002912">
    <property type="entry name" value="ACT_dom"/>
</dbReference>
<evidence type="ECO:0000256" key="3">
    <source>
        <dbReference type="ARBA" id="ARBA00004986"/>
    </source>
</evidence>
<dbReference type="PANTHER" id="PTHR21499">
    <property type="entry name" value="ASPARTATE KINASE"/>
    <property type="match status" value="1"/>
</dbReference>
<proteinExistence type="inferred from homology"/>
<feature type="binding site" evidence="14">
    <location>
        <position position="181"/>
    </location>
    <ligand>
        <name>ATP</name>
        <dbReference type="ChEBI" id="CHEBI:30616"/>
    </ligand>
</feature>
<evidence type="ECO:0000256" key="16">
    <source>
        <dbReference type="RuleBase" id="RU004249"/>
    </source>
</evidence>
<keyword evidence="19" id="KW-1185">Reference proteome</keyword>
<dbReference type="RefSeq" id="WP_153725059.1">
    <property type="nucleotide sequence ID" value="NZ_CP045875.1"/>
</dbReference>
<keyword evidence="9 15" id="KW-0418">Kinase</keyword>
<dbReference type="NCBIfam" id="NF005155">
    <property type="entry name" value="PRK06635.1-4"/>
    <property type="match status" value="1"/>
</dbReference>
<dbReference type="FunFam" id="3.40.1160.10:FF:000002">
    <property type="entry name" value="Aspartokinase"/>
    <property type="match status" value="1"/>
</dbReference>
<dbReference type="Proteomes" id="UP000366051">
    <property type="component" value="Chromosome"/>
</dbReference>
<evidence type="ECO:0000256" key="11">
    <source>
        <dbReference type="ARBA" id="ARBA00022915"/>
    </source>
</evidence>
<feature type="domain" description="ACT" evidence="17">
    <location>
        <begin position="267"/>
        <end position="350"/>
    </location>
</feature>
<dbReference type="OrthoDB" id="9799110at2"/>
<evidence type="ECO:0000313" key="18">
    <source>
        <dbReference type="EMBL" id="QGG47746.1"/>
    </source>
</evidence>
<evidence type="ECO:0000256" key="9">
    <source>
        <dbReference type="ARBA" id="ARBA00022777"/>
    </source>
</evidence>
<evidence type="ECO:0000256" key="13">
    <source>
        <dbReference type="ARBA" id="ARBA00047872"/>
    </source>
</evidence>
<dbReference type="UniPathway" id="UPA00034">
    <property type="reaction ID" value="UER00015"/>
</dbReference>
<keyword evidence="6 16" id="KW-0028">Amino-acid biosynthesis</keyword>
<evidence type="ECO:0000256" key="15">
    <source>
        <dbReference type="RuleBase" id="RU003448"/>
    </source>
</evidence>
<evidence type="ECO:0000256" key="6">
    <source>
        <dbReference type="ARBA" id="ARBA00022605"/>
    </source>
</evidence>
<dbReference type="InterPro" id="IPR041740">
    <property type="entry name" value="AKii-LysC-BS"/>
</dbReference>
<evidence type="ECO:0000256" key="5">
    <source>
        <dbReference type="ARBA" id="ARBA00010122"/>
    </source>
</evidence>
<dbReference type="FunFam" id="3.30.2130.10:FF:000002">
    <property type="entry name" value="Aspartokinase"/>
    <property type="match status" value="1"/>
</dbReference>
<protein>
    <recommendedName>
        <fullName evidence="15">Aspartokinase</fullName>
        <ecNumber evidence="15">2.7.2.4</ecNumber>
    </recommendedName>
</protein>
<evidence type="ECO:0000256" key="4">
    <source>
        <dbReference type="ARBA" id="ARBA00005139"/>
    </source>
</evidence>
<evidence type="ECO:0000256" key="12">
    <source>
        <dbReference type="ARBA" id="ARBA00023154"/>
    </source>
</evidence>
<evidence type="ECO:0000256" key="14">
    <source>
        <dbReference type="PIRSR" id="PIRSR000726-1"/>
    </source>
</evidence>
<feature type="binding site" evidence="14">
    <location>
        <begin position="175"/>
        <end position="176"/>
    </location>
    <ligand>
        <name>ATP</name>
        <dbReference type="ChEBI" id="CHEBI:30616"/>
    </ligand>
</feature>
<keyword evidence="8 14" id="KW-0547">Nucleotide-binding</keyword>
<evidence type="ECO:0000313" key="19">
    <source>
        <dbReference type="Proteomes" id="UP000366051"/>
    </source>
</evidence>
<comment type="similarity">
    <text evidence="5 15">Belongs to the aspartokinase family.</text>
</comment>
<keyword evidence="10 14" id="KW-0067">ATP-binding</keyword>
<organism evidence="18 19">
    <name type="scientific">Heliorestis convoluta</name>
    <dbReference type="NCBI Taxonomy" id="356322"/>
    <lineage>
        <taxon>Bacteria</taxon>
        <taxon>Bacillati</taxon>
        <taxon>Bacillota</taxon>
        <taxon>Clostridia</taxon>
        <taxon>Eubacteriales</taxon>
        <taxon>Heliobacteriaceae</taxon>
        <taxon>Heliorestis</taxon>
    </lineage>
</organism>
<feature type="binding site" evidence="14">
    <location>
        <position position="47"/>
    </location>
    <ligand>
        <name>substrate</name>
    </ligand>
</feature>
<dbReference type="GO" id="GO:0005524">
    <property type="term" value="F:ATP binding"/>
    <property type="evidence" value="ECO:0007669"/>
    <property type="project" value="UniProtKB-KW"/>
</dbReference>
<dbReference type="Pfam" id="PF00696">
    <property type="entry name" value="AA_kinase"/>
    <property type="match status" value="1"/>
</dbReference>
<dbReference type="SUPFAM" id="SSF55021">
    <property type="entry name" value="ACT-like"/>
    <property type="match status" value="2"/>
</dbReference>
<dbReference type="PANTHER" id="PTHR21499:SF3">
    <property type="entry name" value="ASPARTOKINASE"/>
    <property type="match status" value="1"/>
</dbReference>
<dbReference type="Gene3D" id="3.30.2130.10">
    <property type="entry name" value="VC0802-like"/>
    <property type="match status" value="1"/>
</dbReference>
<comment type="pathway">
    <text evidence="3 16">Amino-acid biosynthesis; L-methionine biosynthesis via de novo pathway; L-homoserine from L-aspartate: step 1/3.</text>
</comment>
<dbReference type="NCBIfam" id="TIGR00656">
    <property type="entry name" value="asp_kin_monofn"/>
    <property type="match status" value="1"/>
</dbReference>
<dbReference type="NCBIfam" id="NF005154">
    <property type="entry name" value="PRK06635.1-2"/>
    <property type="match status" value="1"/>
</dbReference>
<reference evidence="19" key="1">
    <citation type="submission" date="2019-11" db="EMBL/GenBank/DDBJ databases">
        <title>Genome sequence of Heliorestis convoluta strain HH, an alkaliphilic and minimalistic phototrophic bacterium from a soda lake in Egypt.</title>
        <authorList>
            <person name="Dewey E.D."/>
            <person name="Stokes L.M."/>
            <person name="Burchell B.M."/>
            <person name="Shaffer K.N."/>
            <person name="Huntington A.M."/>
            <person name="Baker J.M."/>
            <person name="Nadendla S."/>
            <person name="Giglio M.G."/>
            <person name="Touchman J.W."/>
            <person name="Blankenship R.E."/>
            <person name="Madigan M.T."/>
            <person name="Sattley W.M."/>
        </authorList>
    </citation>
    <scope>NUCLEOTIDE SEQUENCE [LARGE SCALE GENOMIC DNA]</scope>
    <source>
        <strain evidence="19">HH</strain>
    </source>
</reference>
<dbReference type="UniPathway" id="UPA00051">
    <property type="reaction ID" value="UER00462"/>
</dbReference>
<dbReference type="UniPathway" id="UPA00050">
    <property type="reaction ID" value="UER00461"/>
</dbReference>
<dbReference type="InterPro" id="IPR036393">
    <property type="entry name" value="AceGlu_kinase-like_sf"/>
</dbReference>
<dbReference type="InterPro" id="IPR001048">
    <property type="entry name" value="Asp/Glu/Uridylate_kinase"/>
</dbReference>
<feature type="binding site" evidence="14">
    <location>
        <position position="76"/>
    </location>
    <ligand>
        <name>substrate</name>
    </ligand>
</feature>
<evidence type="ECO:0000256" key="7">
    <source>
        <dbReference type="ARBA" id="ARBA00022679"/>
    </source>
</evidence>
<gene>
    <name evidence="18" type="ORF">FTV88_1647</name>
</gene>
<dbReference type="EMBL" id="CP045875">
    <property type="protein sequence ID" value="QGG47746.1"/>
    <property type="molecule type" value="Genomic_DNA"/>
</dbReference>
<evidence type="ECO:0000256" key="2">
    <source>
        <dbReference type="ARBA" id="ARBA00004766"/>
    </source>
</evidence>
<dbReference type="PROSITE" id="PS51671">
    <property type="entry name" value="ACT"/>
    <property type="match status" value="1"/>
</dbReference>
<dbReference type="GO" id="GO:0019877">
    <property type="term" value="P:diaminopimelate biosynthetic process"/>
    <property type="evidence" value="ECO:0007669"/>
    <property type="project" value="UniProtKB-KW"/>
</dbReference>
<comment type="pathway">
    <text evidence="2 16">Amino-acid biosynthesis; L-lysine biosynthesis via DAP pathway; (S)-tetrahydrodipicolinate from L-aspartate: step 1/4.</text>
</comment>
<dbReference type="PROSITE" id="PS00324">
    <property type="entry name" value="ASPARTOKINASE"/>
    <property type="match status" value="1"/>
</dbReference>
<sequence length="419" mass="44823">MPIVVQKFGGSSVANAERIKRVARRVVETKEAGNQVIVVVSAMGDSTDDLIELANQINEKQKPQAREMDMLLATGEQVSIALLAMAIAQLGHEAVSLTGPQAGVMTESVHCKARIVDIRTERLQKELEAGRIVIVAGFQGLTANGDIATLGRGGSDTSAVALAVAIGAQVCEIFTDVDGVYTTDPRVVPRAQKLSRITYDEMLELASLGAQVLHPRSVELGKAYKMPIHVRSSFNHNDGTMVQEAEGDMEKELMVSGVTYDMNVVKVGLFDVPDRPGIARILFTALAKAHVNVDMIIQSAMHNERNDISFTVGQSDQEVAVAVVQQVKEEIGAGGVIYDDKVAKVSIVGAGMISRPGVAALMFEAISEEGINIEMISTSEIKVSCVIVAEDAKRAVQAIHRKFELDGLDAVNCEGFATA</sequence>
<dbReference type="InterPro" id="IPR018042">
    <property type="entry name" value="Aspartate_kinase_CS"/>
</dbReference>
<comment type="catalytic activity">
    <reaction evidence="13 15">
        <text>L-aspartate + ATP = 4-phospho-L-aspartate + ADP</text>
        <dbReference type="Rhea" id="RHEA:23776"/>
        <dbReference type="ChEBI" id="CHEBI:29991"/>
        <dbReference type="ChEBI" id="CHEBI:30616"/>
        <dbReference type="ChEBI" id="CHEBI:57535"/>
        <dbReference type="ChEBI" id="CHEBI:456216"/>
        <dbReference type="EC" id="2.7.2.4"/>
    </reaction>
</comment>
<dbReference type="Pfam" id="PF22468">
    <property type="entry name" value="ACT_9"/>
    <property type="match status" value="2"/>
</dbReference>
<keyword evidence="7 15" id="KW-0808">Transferase</keyword>
<dbReference type="SUPFAM" id="SSF53633">
    <property type="entry name" value="Carbamate kinase-like"/>
    <property type="match status" value="1"/>
</dbReference>
<dbReference type="CDD" id="cd04923">
    <property type="entry name" value="ACT_AK-LysC-DapG-like_2"/>
    <property type="match status" value="1"/>
</dbReference>
<dbReference type="NCBIfam" id="TIGR00657">
    <property type="entry name" value="asp_kinases"/>
    <property type="match status" value="1"/>
</dbReference>
<dbReference type="InterPro" id="IPR054352">
    <property type="entry name" value="ACT_Aspartokinase"/>
</dbReference>
<feature type="binding site" evidence="14">
    <location>
        <begin position="7"/>
        <end position="10"/>
    </location>
    <ligand>
        <name>ATP</name>
        <dbReference type="ChEBI" id="CHEBI:30616"/>
    </ligand>
</feature>
<keyword evidence="11" id="KW-0220">Diaminopimelate biosynthesis</keyword>
<evidence type="ECO:0000256" key="1">
    <source>
        <dbReference type="ARBA" id="ARBA00003121"/>
    </source>
</evidence>
<dbReference type="CDD" id="cd04913">
    <property type="entry name" value="ACT_AKii-LysC-BS-like_1"/>
    <property type="match status" value="1"/>
</dbReference>
<dbReference type="InterPro" id="IPR005260">
    <property type="entry name" value="Asp_kin_monofn"/>
</dbReference>
<dbReference type="InterPro" id="IPR045865">
    <property type="entry name" value="ACT-like_dom_sf"/>
</dbReference>
<comment type="pathway">
    <text evidence="4 16">Amino-acid biosynthesis; L-threonine biosynthesis; L-threonine from L-aspartate: step 1/5.</text>
</comment>
<accession>A0A5Q2N2B6</accession>
<dbReference type="EC" id="2.7.2.4" evidence="15"/>
<dbReference type="KEGG" id="hcv:FTV88_1647"/>
<dbReference type="GO" id="GO:0009088">
    <property type="term" value="P:threonine biosynthetic process"/>
    <property type="evidence" value="ECO:0007669"/>
    <property type="project" value="UniProtKB-UniPathway"/>
</dbReference>
<evidence type="ECO:0000256" key="10">
    <source>
        <dbReference type="ARBA" id="ARBA00022840"/>
    </source>
</evidence>
<evidence type="ECO:0000259" key="17">
    <source>
        <dbReference type="PROSITE" id="PS51671"/>
    </source>
</evidence>
<dbReference type="GO" id="GO:0004072">
    <property type="term" value="F:aspartate kinase activity"/>
    <property type="evidence" value="ECO:0007669"/>
    <property type="project" value="UniProtKB-EC"/>
</dbReference>
<evidence type="ECO:0000256" key="8">
    <source>
        <dbReference type="ARBA" id="ARBA00022741"/>
    </source>
</evidence>
<dbReference type="GO" id="GO:0009090">
    <property type="term" value="P:homoserine biosynthetic process"/>
    <property type="evidence" value="ECO:0007669"/>
    <property type="project" value="TreeGrafter"/>
</dbReference>
<comment type="function">
    <text evidence="1">Catalyzes the phosphorylation of the beta-carboxyl group of aspartic acid with ATP to yield 4-phospho-L-aspartate, which is involved in the branched biosynthetic pathway leading to the biosynthesis of amino acids threonine, isoleucine and methionine.</text>
</comment>
<dbReference type="CDD" id="cd04261">
    <property type="entry name" value="AAK_AKii-LysC-BS"/>
    <property type="match status" value="1"/>
</dbReference>
<keyword evidence="12" id="KW-0457">Lysine biosynthesis</keyword>